<feature type="transmembrane region" description="Helical" evidence="6">
    <location>
        <begin position="285"/>
        <end position="304"/>
    </location>
</feature>
<feature type="transmembrane region" description="Helical" evidence="6">
    <location>
        <begin position="241"/>
        <end position="264"/>
    </location>
</feature>
<dbReference type="AlphaFoldDB" id="A0A8J3VWR1"/>
<dbReference type="EMBL" id="BONZ01000116">
    <property type="protein sequence ID" value="GIH21116.1"/>
    <property type="molecule type" value="Genomic_DNA"/>
</dbReference>
<keyword evidence="4 6" id="KW-0472">Membrane</keyword>
<feature type="transmembrane region" description="Helical" evidence="6">
    <location>
        <begin position="118"/>
        <end position="143"/>
    </location>
</feature>
<evidence type="ECO:0000313" key="8">
    <source>
        <dbReference type="EMBL" id="GIH21116.1"/>
    </source>
</evidence>
<keyword evidence="2 6" id="KW-0812">Transmembrane</keyword>
<feature type="transmembrane region" description="Helical" evidence="6">
    <location>
        <begin position="347"/>
        <end position="365"/>
    </location>
</feature>
<keyword evidence="3 6" id="KW-1133">Transmembrane helix</keyword>
<dbReference type="Gene3D" id="1.20.1420.30">
    <property type="entry name" value="NCX, central ion-binding region"/>
    <property type="match status" value="1"/>
</dbReference>
<dbReference type="GO" id="GO:0016020">
    <property type="term" value="C:membrane"/>
    <property type="evidence" value="ECO:0007669"/>
    <property type="project" value="UniProtKB-SubCell"/>
</dbReference>
<evidence type="ECO:0000256" key="6">
    <source>
        <dbReference type="SAM" id="Phobius"/>
    </source>
</evidence>
<dbReference type="GO" id="GO:0055085">
    <property type="term" value="P:transmembrane transport"/>
    <property type="evidence" value="ECO:0007669"/>
    <property type="project" value="InterPro"/>
</dbReference>
<comment type="subcellular location">
    <subcellularLocation>
        <location evidence="1">Membrane</location>
        <topology evidence="1">Multi-pass membrane protein</topology>
    </subcellularLocation>
</comment>
<feature type="transmembrane region" description="Helical" evidence="6">
    <location>
        <begin position="87"/>
        <end position="106"/>
    </location>
</feature>
<feature type="transmembrane region" description="Helical" evidence="6">
    <location>
        <begin position="20"/>
        <end position="41"/>
    </location>
</feature>
<sequence>MKDAAGRHQSGEDTVNALSSPLLLVIFLGSASVIWGAGIFLSDSTDVLCHRLHLGEALGGVILLAIATNLPEVAITASAALSHQVGIAVGNILGGIAIQTAVLALLDAVGVRPRRPLTYLAASLTLVLECALVLAMLTVVVMATQLPESLIVARLTPGVILIVLLWIIGLTLVRKARRGLPWPGGGNAGESPENGGETQAAQAKRARLQKTSLGRAALVFGVGAAATLVAGVFATRSGEVLFGRLGLSGVVFGATVLAAATALPEVTTGLTSTRLCDYQLAVSDILGGNAFLPVLFLLATVLSGKAVLPAAHHSDIYLTALGGLLTIVYLIGLIFRPRRQWLRMGPDSIAVLVLYAVGIAGLALIRT</sequence>
<name>A0A8J3VWR1_9ACTN</name>
<proteinExistence type="predicted"/>
<dbReference type="Proteomes" id="UP000642748">
    <property type="component" value="Unassembled WGS sequence"/>
</dbReference>
<dbReference type="RefSeq" id="WP_239134517.1">
    <property type="nucleotide sequence ID" value="NZ_BONZ01000116.1"/>
</dbReference>
<reference evidence="8" key="1">
    <citation type="submission" date="2021-01" db="EMBL/GenBank/DDBJ databases">
        <title>Whole genome shotgun sequence of Rugosimonospora africana NBRC 104875.</title>
        <authorList>
            <person name="Komaki H."/>
            <person name="Tamura T."/>
        </authorList>
    </citation>
    <scope>NUCLEOTIDE SEQUENCE</scope>
    <source>
        <strain evidence="8">NBRC 104875</strain>
    </source>
</reference>
<evidence type="ECO:0000256" key="4">
    <source>
        <dbReference type="ARBA" id="ARBA00023136"/>
    </source>
</evidence>
<evidence type="ECO:0000256" key="3">
    <source>
        <dbReference type="ARBA" id="ARBA00022989"/>
    </source>
</evidence>
<feature type="domain" description="Sodium/calcium exchanger membrane region" evidence="7">
    <location>
        <begin position="23"/>
        <end position="162"/>
    </location>
</feature>
<comment type="caution">
    <text evidence="8">The sequence shown here is derived from an EMBL/GenBank/DDBJ whole genome shotgun (WGS) entry which is preliminary data.</text>
</comment>
<feature type="transmembrane region" description="Helical" evidence="6">
    <location>
        <begin position="316"/>
        <end position="335"/>
    </location>
</feature>
<feature type="region of interest" description="Disordered" evidence="5">
    <location>
        <begin position="183"/>
        <end position="202"/>
    </location>
</feature>
<feature type="transmembrane region" description="Helical" evidence="6">
    <location>
        <begin position="155"/>
        <end position="173"/>
    </location>
</feature>
<feature type="domain" description="Sodium/calcium exchanger membrane region" evidence="7">
    <location>
        <begin position="217"/>
        <end position="359"/>
    </location>
</feature>
<protein>
    <recommendedName>
        <fullName evidence="7">Sodium/calcium exchanger membrane region domain-containing protein</fullName>
    </recommendedName>
</protein>
<evidence type="ECO:0000256" key="2">
    <source>
        <dbReference type="ARBA" id="ARBA00022692"/>
    </source>
</evidence>
<keyword evidence="9" id="KW-1185">Reference proteome</keyword>
<feature type="transmembrane region" description="Helical" evidence="6">
    <location>
        <begin position="213"/>
        <end position="235"/>
    </location>
</feature>
<evidence type="ECO:0000259" key="7">
    <source>
        <dbReference type="Pfam" id="PF01699"/>
    </source>
</evidence>
<organism evidence="8 9">
    <name type="scientific">Rugosimonospora africana</name>
    <dbReference type="NCBI Taxonomy" id="556532"/>
    <lineage>
        <taxon>Bacteria</taxon>
        <taxon>Bacillati</taxon>
        <taxon>Actinomycetota</taxon>
        <taxon>Actinomycetes</taxon>
        <taxon>Micromonosporales</taxon>
        <taxon>Micromonosporaceae</taxon>
        <taxon>Rugosimonospora</taxon>
    </lineage>
</organism>
<evidence type="ECO:0000313" key="9">
    <source>
        <dbReference type="Proteomes" id="UP000642748"/>
    </source>
</evidence>
<gene>
    <name evidence="8" type="ORF">Raf01_92880</name>
</gene>
<dbReference type="InterPro" id="IPR044880">
    <property type="entry name" value="NCX_ion-bd_dom_sf"/>
</dbReference>
<evidence type="ECO:0000256" key="1">
    <source>
        <dbReference type="ARBA" id="ARBA00004141"/>
    </source>
</evidence>
<evidence type="ECO:0000256" key="5">
    <source>
        <dbReference type="SAM" id="MobiDB-lite"/>
    </source>
</evidence>
<dbReference type="InterPro" id="IPR004837">
    <property type="entry name" value="NaCa_Exmemb"/>
</dbReference>
<accession>A0A8J3VWR1</accession>
<dbReference type="Pfam" id="PF01699">
    <property type="entry name" value="Na_Ca_ex"/>
    <property type="match status" value="2"/>
</dbReference>